<proteinExistence type="predicted"/>
<reference evidence="1" key="1">
    <citation type="submission" date="2023-03" db="EMBL/GenBank/DDBJ databases">
        <title>Chromosome-level genomes of two armyworms, Mythimna separata and Mythimna loreyi, provide insights into the biosynthesis and reception of sex pheromones.</title>
        <authorList>
            <person name="Zhao H."/>
        </authorList>
    </citation>
    <scope>NUCLEOTIDE SEQUENCE</scope>
    <source>
        <strain evidence="1">BeijingLab</strain>
    </source>
</reference>
<evidence type="ECO:0000313" key="1">
    <source>
        <dbReference type="EMBL" id="KAJ8724426.1"/>
    </source>
</evidence>
<organism evidence="1 2">
    <name type="scientific">Mythimna loreyi</name>
    <dbReference type="NCBI Taxonomy" id="667449"/>
    <lineage>
        <taxon>Eukaryota</taxon>
        <taxon>Metazoa</taxon>
        <taxon>Ecdysozoa</taxon>
        <taxon>Arthropoda</taxon>
        <taxon>Hexapoda</taxon>
        <taxon>Insecta</taxon>
        <taxon>Pterygota</taxon>
        <taxon>Neoptera</taxon>
        <taxon>Endopterygota</taxon>
        <taxon>Lepidoptera</taxon>
        <taxon>Glossata</taxon>
        <taxon>Ditrysia</taxon>
        <taxon>Noctuoidea</taxon>
        <taxon>Noctuidae</taxon>
        <taxon>Noctuinae</taxon>
        <taxon>Hadenini</taxon>
        <taxon>Mythimna</taxon>
    </lineage>
</organism>
<evidence type="ECO:0000313" key="2">
    <source>
        <dbReference type="Proteomes" id="UP001231649"/>
    </source>
</evidence>
<comment type="caution">
    <text evidence="1">The sequence shown here is derived from an EMBL/GenBank/DDBJ whole genome shotgun (WGS) entry which is preliminary data.</text>
</comment>
<dbReference type="EMBL" id="CM056784">
    <property type="protein sequence ID" value="KAJ8724426.1"/>
    <property type="molecule type" value="Genomic_DNA"/>
</dbReference>
<keyword evidence="2" id="KW-1185">Reference proteome</keyword>
<dbReference type="Proteomes" id="UP001231649">
    <property type="component" value="Chromosome 8"/>
</dbReference>
<protein>
    <submittedName>
        <fullName evidence="1">Uncharacterized protein</fullName>
    </submittedName>
</protein>
<name>A0ACC2QT41_9NEOP</name>
<sequence>MRIKTHSEFRPNGPPPRLGLKAASPGVAGADEDCNSNTSLTGSQHSHDDIDAHCDNSGYLWFLDYNPIFRDGSCHHTSVLSSVSASYKGISDLTSRFEFTSRYNDLARDLDANLAEADMESFRTEDIHALLMTANLPHDTIIDDRTHDSNPRGEMFASISSSIMERFRFDSSVSANSSFQVRLTLLFNVSFHSLSLNSKSKRILFISLLSLLLSTYDFNYFY</sequence>
<accession>A0ACC2QT41</accession>
<gene>
    <name evidence="1" type="ORF">PYW08_015900</name>
</gene>